<dbReference type="SUPFAM" id="SSF47473">
    <property type="entry name" value="EF-hand"/>
    <property type="match status" value="1"/>
</dbReference>
<keyword evidence="2" id="KW-0175">Coiled coil</keyword>
<evidence type="ECO:0000256" key="1">
    <source>
        <dbReference type="ARBA" id="ARBA00022837"/>
    </source>
</evidence>
<reference evidence="6 7" key="1">
    <citation type="submission" date="2020-04" db="EMBL/GenBank/DDBJ databases">
        <authorList>
            <person name="Laetsch R D."/>
            <person name="Stevens L."/>
            <person name="Kumar S."/>
            <person name="Blaxter L. M."/>
        </authorList>
    </citation>
    <scope>NUCLEOTIDE SEQUENCE [LARGE SCALE GENOMIC DNA]</scope>
</reference>
<feature type="compositionally biased region" description="Pro residues" evidence="3">
    <location>
        <begin position="220"/>
        <end position="230"/>
    </location>
</feature>
<proteinExistence type="predicted"/>
<evidence type="ECO:0000259" key="4">
    <source>
        <dbReference type="PROSITE" id="PS50031"/>
    </source>
</evidence>
<feature type="domain" description="EH" evidence="4">
    <location>
        <begin position="45"/>
        <end position="143"/>
    </location>
</feature>
<feature type="region of interest" description="Disordered" evidence="3">
    <location>
        <begin position="214"/>
        <end position="238"/>
    </location>
</feature>
<dbReference type="OrthoDB" id="10045710at2759"/>
<dbReference type="AlphaFoldDB" id="A0A8S1E569"/>
<dbReference type="Pfam" id="PF12763">
    <property type="entry name" value="EH"/>
    <property type="match status" value="1"/>
</dbReference>
<dbReference type="GO" id="GO:0006897">
    <property type="term" value="P:endocytosis"/>
    <property type="evidence" value="ECO:0007669"/>
    <property type="project" value="TreeGrafter"/>
</dbReference>
<feature type="compositionally biased region" description="Low complexity" evidence="3">
    <location>
        <begin position="291"/>
        <end position="300"/>
    </location>
</feature>
<dbReference type="GO" id="GO:0016197">
    <property type="term" value="P:endosomal transport"/>
    <property type="evidence" value="ECO:0007669"/>
    <property type="project" value="TreeGrafter"/>
</dbReference>
<dbReference type="InterPro" id="IPR011992">
    <property type="entry name" value="EF-hand-dom_pair"/>
</dbReference>
<dbReference type="InterPro" id="IPR018247">
    <property type="entry name" value="EF_Hand_1_Ca_BS"/>
</dbReference>
<dbReference type="InterPro" id="IPR000261">
    <property type="entry name" value="EH_dom"/>
</dbReference>
<evidence type="ECO:0000313" key="7">
    <source>
        <dbReference type="Proteomes" id="UP000494206"/>
    </source>
</evidence>
<feature type="compositionally biased region" description="Polar residues" evidence="3">
    <location>
        <begin position="140"/>
        <end position="180"/>
    </location>
</feature>
<dbReference type="SMART" id="SM00027">
    <property type="entry name" value="EH"/>
    <property type="match status" value="1"/>
</dbReference>
<dbReference type="GO" id="GO:0005737">
    <property type="term" value="C:cytoplasm"/>
    <property type="evidence" value="ECO:0007669"/>
    <property type="project" value="TreeGrafter"/>
</dbReference>
<gene>
    <name evidence="6" type="ORF">CBOVIS_LOCUS131</name>
</gene>
<dbReference type="GO" id="GO:0005886">
    <property type="term" value="C:plasma membrane"/>
    <property type="evidence" value="ECO:0007669"/>
    <property type="project" value="TreeGrafter"/>
</dbReference>
<accession>A0A8S1E569</accession>
<evidence type="ECO:0008006" key="8">
    <source>
        <dbReference type="Google" id="ProtNLM"/>
    </source>
</evidence>
<dbReference type="CDD" id="cd00052">
    <property type="entry name" value="EH"/>
    <property type="match status" value="1"/>
</dbReference>
<dbReference type="InterPro" id="IPR002048">
    <property type="entry name" value="EF_hand_dom"/>
</dbReference>
<dbReference type="PROSITE" id="PS00018">
    <property type="entry name" value="EF_HAND_1"/>
    <property type="match status" value="1"/>
</dbReference>
<dbReference type="PROSITE" id="PS50222">
    <property type="entry name" value="EF_HAND_2"/>
    <property type="match status" value="1"/>
</dbReference>
<dbReference type="PANTHER" id="PTHR11216:SF174">
    <property type="entry name" value="GH06923P"/>
    <property type="match status" value="1"/>
</dbReference>
<evidence type="ECO:0000259" key="5">
    <source>
        <dbReference type="PROSITE" id="PS50222"/>
    </source>
</evidence>
<dbReference type="EMBL" id="CADEPM010000001">
    <property type="protein sequence ID" value="CAB3396604.1"/>
    <property type="molecule type" value="Genomic_DNA"/>
</dbReference>
<keyword evidence="7" id="KW-1185">Reference proteome</keyword>
<dbReference type="PANTHER" id="PTHR11216">
    <property type="entry name" value="EH DOMAIN"/>
    <property type="match status" value="1"/>
</dbReference>
<evidence type="ECO:0000256" key="3">
    <source>
        <dbReference type="SAM" id="MobiDB-lite"/>
    </source>
</evidence>
<dbReference type="PROSITE" id="PS50031">
    <property type="entry name" value="EH"/>
    <property type="match status" value="1"/>
</dbReference>
<feature type="region of interest" description="Disordered" evidence="3">
    <location>
        <begin position="139"/>
        <end position="180"/>
    </location>
</feature>
<protein>
    <recommendedName>
        <fullName evidence="8">EF-hand domain-containing protein</fullName>
    </recommendedName>
</protein>
<sequence length="424" mass="47027">MSDNEKPQLFSNGDFEKVAANIISSPRRIPSQDSFDLLFKISDKQREYYTKCFRHLMKTTQGVVDLNGALYGSDPRIMAFFKRSSLDVPSLSKIWNLADVNEDGWLDLNEFSIAMHLVVLKVKGEVPIPDVLPLFARPPMTTSRSTSQQGQCSGTPSISNTVCSSPPPSWNSDGTVTTTDGRLPTIQPSIKQFSNTPPLLVDSRPTPIKHSALLALKSPSGPPPIPPPRPQQKGHGRSASLDLKLIALNHGKFPINENMNAVPPSTLALWSSHTDPEASPLENSVSTVTTSFTSFPETPENSFPAAVLPPPIPQRITPSPLLIKKIEEENSQLIDAETQTEIKVYDEEEIKQFFDKFGTQLDNLLGDEIEATESRGLDRWSKRCAALKQQNAELEAERSKLAQIRLQLEIRLQELSEHNRSTKN</sequence>
<comment type="caution">
    <text evidence="6">The sequence shown here is derived from an EMBL/GenBank/DDBJ whole genome shotgun (WGS) entry which is preliminary data.</text>
</comment>
<feature type="region of interest" description="Disordered" evidence="3">
    <location>
        <begin position="291"/>
        <end position="311"/>
    </location>
</feature>
<feature type="domain" description="EF-hand" evidence="5">
    <location>
        <begin position="86"/>
        <end position="121"/>
    </location>
</feature>
<evidence type="ECO:0000256" key="2">
    <source>
        <dbReference type="SAM" id="Coils"/>
    </source>
</evidence>
<organism evidence="6 7">
    <name type="scientific">Caenorhabditis bovis</name>
    <dbReference type="NCBI Taxonomy" id="2654633"/>
    <lineage>
        <taxon>Eukaryota</taxon>
        <taxon>Metazoa</taxon>
        <taxon>Ecdysozoa</taxon>
        <taxon>Nematoda</taxon>
        <taxon>Chromadorea</taxon>
        <taxon>Rhabditida</taxon>
        <taxon>Rhabditina</taxon>
        <taxon>Rhabditomorpha</taxon>
        <taxon>Rhabditoidea</taxon>
        <taxon>Rhabditidae</taxon>
        <taxon>Peloderinae</taxon>
        <taxon>Caenorhabditis</taxon>
    </lineage>
</organism>
<dbReference type="Proteomes" id="UP000494206">
    <property type="component" value="Unassembled WGS sequence"/>
</dbReference>
<name>A0A8S1E569_9PELO</name>
<evidence type="ECO:0000313" key="6">
    <source>
        <dbReference type="EMBL" id="CAB3396604.1"/>
    </source>
</evidence>
<feature type="coiled-coil region" evidence="2">
    <location>
        <begin position="377"/>
        <end position="411"/>
    </location>
</feature>
<dbReference type="GO" id="GO:0005509">
    <property type="term" value="F:calcium ion binding"/>
    <property type="evidence" value="ECO:0007669"/>
    <property type="project" value="InterPro"/>
</dbReference>
<keyword evidence="1" id="KW-0106">Calcium</keyword>
<dbReference type="Gene3D" id="1.10.238.10">
    <property type="entry name" value="EF-hand"/>
    <property type="match status" value="1"/>
</dbReference>